<evidence type="ECO:0000313" key="3">
    <source>
        <dbReference type="EMBL" id="RRQ51253.1"/>
    </source>
</evidence>
<dbReference type="InterPro" id="IPR007939">
    <property type="entry name" value="Cu-R_B_prcur"/>
</dbReference>
<protein>
    <submittedName>
        <fullName evidence="3">Copper resistance protein B</fullName>
    </submittedName>
</protein>
<dbReference type="GO" id="GO:0005507">
    <property type="term" value="F:copper ion binding"/>
    <property type="evidence" value="ECO:0007669"/>
    <property type="project" value="InterPro"/>
</dbReference>
<dbReference type="GO" id="GO:0006878">
    <property type="term" value="P:intracellular copper ion homeostasis"/>
    <property type="evidence" value="ECO:0007669"/>
    <property type="project" value="InterPro"/>
</dbReference>
<keyword evidence="2" id="KW-0732">Signal</keyword>
<dbReference type="RefSeq" id="WP_125231228.1">
    <property type="nucleotide sequence ID" value="NZ_RWJI01000002.1"/>
</dbReference>
<feature type="chain" id="PRO_5019356628" evidence="2">
    <location>
        <begin position="24"/>
        <end position="340"/>
    </location>
</feature>
<reference evidence="3 4" key="1">
    <citation type="submission" date="2018-12" db="EMBL/GenBank/DDBJ databases">
        <authorList>
            <person name="Kim S.-J."/>
            <person name="Jung G.-Y."/>
        </authorList>
    </citation>
    <scope>NUCLEOTIDE SEQUENCE [LARGE SCALE GENOMIC DNA]</scope>
    <source>
        <strain evidence="3 4">03SU3-P</strain>
    </source>
</reference>
<feature type="signal peptide" evidence="2">
    <location>
        <begin position="1"/>
        <end position="23"/>
    </location>
</feature>
<feature type="region of interest" description="Disordered" evidence="1">
    <location>
        <begin position="23"/>
        <end position="92"/>
    </location>
</feature>
<evidence type="ECO:0000256" key="2">
    <source>
        <dbReference type="SAM" id="SignalP"/>
    </source>
</evidence>
<keyword evidence="4" id="KW-1185">Reference proteome</keyword>
<dbReference type="Proteomes" id="UP000268553">
    <property type="component" value="Unassembled WGS sequence"/>
</dbReference>
<proteinExistence type="predicted"/>
<organism evidence="3 4">
    <name type="scientific">Sphingorhabdus wooponensis</name>
    <dbReference type="NCBI Taxonomy" id="940136"/>
    <lineage>
        <taxon>Bacteria</taxon>
        <taxon>Pseudomonadati</taxon>
        <taxon>Pseudomonadota</taxon>
        <taxon>Alphaproteobacteria</taxon>
        <taxon>Sphingomonadales</taxon>
        <taxon>Sphingomonadaceae</taxon>
        <taxon>Sphingorhabdus</taxon>
    </lineage>
</organism>
<dbReference type="AlphaFoldDB" id="A0A426RQL7"/>
<feature type="compositionally biased region" description="Polar residues" evidence="1">
    <location>
        <begin position="79"/>
        <end position="88"/>
    </location>
</feature>
<accession>A0A426RQL7</accession>
<dbReference type="OrthoDB" id="9778934at2"/>
<dbReference type="Pfam" id="PF05275">
    <property type="entry name" value="CopB"/>
    <property type="match status" value="1"/>
</dbReference>
<evidence type="ECO:0000256" key="1">
    <source>
        <dbReference type="SAM" id="MobiDB-lite"/>
    </source>
</evidence>
<sequence>MTTLPFIAVTLVATALLSVPARAQDHGGHDEQPALAPRAQSSPPVKADLHAGHSPSVANPKSAMDHNMMDHGAMAHGSANDTASSTGVSPGPMMETPQPIEAGSGPSRAADAIWGADAMFDSRKSLRESHGDFPVFWFQGDRLEAQIRGGHNGYLWDFQSYYGGPTSRLWFKSEGEGDFGKALEDAEVQALYSRAIAPFWDLQLGVRQDVAGDKTTHAVIGVQGLAPYMFEVDAAMFVSHRGDIMARIEAELDQRITRRLILQPRAEVNLSAQDVPRLGIGAGIDSVEAGVRLRYEITREFAPYIGVEQSWRLGRSADFARASDEDPSVTNYVVGVRFWF</sequence>
<gene>
    <name evidence="3" type="ORF">D7D48_09810</name>
</gene>
<dbReference type="GO" id="GO:0009279">
    <property type="term" value="C:cell outer membrane"/>
    <property type="evidence" value="ECO:0007669"/>
    <property type="project" value="InterPro"/>
</dbReference>
<evidence type="ECO:0000313" key="4">
    <source>
        <dbReference type="Proteomes" id="UP000268553"/>
    </source>
</evidence>
<name>A0A426RQL7_9SPHN</name>
<comment type="caution">
    <text evidence="3">The sequence shown here is derived from an EMBL/GenBank/DDBJ whole genome shotgun (WGS) entry which is preliminary data.</text>
</comment>
<dbReference type="EMBL" id="RWJI01000002">
    <property type="protein sequence ID" value="RRQ51253.1"/>
    <property type="molecule type" value="Genomic_DNA"/>
</dbReference>
<feature type="compositionally biased region" description="Basic and acidic residues" evidence="1">
    <location>
        <begin position="23"/>
        <end position="32"/>
    </location>
</feature>